<dbReference type="Proteomes" id="UP000319342">
    <property type="component" value="Chromosome"/>
</dbReference>
<reference evidence="2 3" key="1">
    <citation type="submission" date="2019-02" db="EMBL/GenBank/DDBJ databases">
        <title>Deep-cultivation of Planctomycetes and their phenomic and genomic characterization uncovers novel biology.</title>
        <authorList>
            <person name="Wiegand S."/>
            <person name="Jogler M."/>
            <person name="Boedeker C."/>
            <person name="Pinto D."/>
            <person name="Vollmers J."/>
            <person name="Rivas-Marin E."/>
            <person name="Kohn T."/>
            <person name="Peeters S.H."/>
            <person name="Heuer A."/>
            <person name="Rast P."/>
            <person name="Oberbeckmann S."/>
            <person name="Bunk B."/>
            <person name="Jeske O."/>
            <person name="Meyerdierks A."/>
            <person name="Storesund J.E."/>
            <person name="Kallscheuer N."/>
            <person name="Luecker S."/>
            <person name="Lage O.M."/>
            <person name="Pohl T."/>
            <person name="Merkel B.J."/>
            <person name="Hornburger P."/>
            <person name="Mueller R.-W."/>
            <person name="Bruemmer F."/>
            <person name="Labrenz M."/>
            <person name="Spormann A.M."/>
            <person name="Op den Camp H."/>
            <person name="Overmann J."/>
            <person name="Amann R."/>
            <person name="Jetten M.S.M."/>
            <person name="Mascher T."/>
            <person name="Medema M.H."/>
            <person name="Devos D.P."/>
            <person name="Kaster A.-K."/>
            <person name="Ovreas L."/>
            <person name="Rohde M."/>
            <person name="Galperin M.Y."/>
            <person name="Jogler C."/>
        </authorList>
    </citation>
    <scope>NUCLEOTIDE SEQUENCE [LARGE SCALE GENOMIC DNA]</scope>
    <source>
        <strain evidence="2 3">Pla163</strain>
    </source>
</reference>
<feature type="compositionally biased region" description="Basic and acidic residues" evidence="1">
    <location>
        <begin position="159"/>
        <end position="182"/>
    </location>
</feature>
<accession>A0A518CWV1</accession>
<keyword evidence="3" id="KW-1185">Reference proteome</keyword>
<dbReference type="EMBL" id="CP036290">
    <property type="protein sequence ID" value="QDU83711.1"/>
    <property type="molecule type" value="Genomic_DNA"/>
</dbReference>
<feature type="region of interest" description="Disordered" evidence="1">
    <location>
        <begin position="1"/>
        <end position="182"/>
    </location>
</feature>
<evidence type="ECO:0000313" key="2">
    <source>
        <dbReference type="EMBL" id="QDU83711.1"/>
    </source>
</evidence>
<name>A0A518CWV1_9BACT</name>
<evidence type="ECO:0000313" key="3">
    <source>
        <dbReference type="Proteomes" id="UP000319342"/>
    </source>
</evidence>
<protein>
    <submittedName>
        <fullName evidence="2">Uncharacterized protein</fullName>
    </submittedName>
</protein>
<sequence>MGSGRFSGGTKRAHRPVMGDRRRTGKRTSEVPRGTGRRIQGRASGPFGVGKVPDRSGFGGGRSGRGTTGPAVALRRAGRSSERASIREPLRTRAVEGPSAPSRTRTVSRLRATARADRGAAVEPVTTSGASRSVEAFRRSARDAPPGSAAPTRPSGRALGRESVEEARREGAAVRGEAGTKEVRAPREWIAQLVVRFARSRRSGAPNGMRCVAQATRPLFDEYRALESWKRPDAAVRPLGAVSVRSRSGRRWTGSGH</sequence>
<proteinExistence type="predicted"/>
<feature type="compositionally biased region" description="Basic and acidic residues" evidence="1">
    <location>
        <begin position="17"/>
        <end position="30"/>
    </location>
</feature>
<feature type="compositionally biased region" description="Gly residues" evidence="1">
    <location>
        <begin position="57"/>
        <end position="67"/>
    </location>
</feature>
<dbReference type="AlphaFoldDB" id="A0A518CWV1"/>
<feature type="compositionally biased region" description="Basic and acidic residues" evidence="1">
    <location>
        <begin position="79"/>
        <end position="94"/>
    </location>
</feature>
<gene>
    <name evidence="2" type="ORF">Pla163_08120</name>
</gene>
<organism evidence="2 3">
    <name type="scientific">Rohdeia mirabilis</name>
    <dbReference type="NCBI Taxonomy" id="2528008"/>
    <lineage>
        <taxon>Bacteria</taxon>
        <taxon>Pseudomonadati</taxon>
        <taxon>Planctomycetota</taxon>
        <taxon>Planctomycetia</taxon>
        <taxon>Planctomycetia incertae sedis</taxon>
        <taxon>Rohdeia</taxon>
    </lineage>
</organism>
<evidence type="ECO:0000256" key="1">
    <source>
        <dbReference type="SAM" id="MobiDB-lite"/>
    </source>
</evidence>